<dbReference type="PANTHER" id="PTHR10865">
    <property type="entry name" value="METASTASIS-ASSOCIATED PROTEIN AND MESODERM INDUCTION EARLY RESPONSE PROTEIN"/>
    <property type="match status" value="1"/>
</dbReference>
<dbReference type="WBParaSite" id="Hba_21194">
    <property type="protein sequence ID" value="Hba_21194"/>
    <property type="gene ID" value="Hba_21194"/>
</dbReference>
<feature type="region of interest" description="Disordered" evidence="2">
    <location>
        <begin position="1"/>
        <end position="44"/>
    </location>
</feature>
<feature type="domain" description="ELM2" evidence="3">
    <location>
        <begin position="124"/>
        <end position="220"/>
    </location>
</feature>
<organism evidence="4 5">
    <name type="scientific">Heterorhabditis bacteriophora</name>
    <name type="common">Entomopathogenic nematode worm</name>
    <dbReference type="NCBI Taxonomy" id="37862"/>
    <lineage>
        <taxon>Eukaryota</taxon>
        <taxon>Metazoa</taxon>
        <taxon>Ecdysozoa</taxon>
        <taxon>Nematoda</taxon>
        <taxon>Chromadorea</taxon>
        <taxon>Rhabditida</taxon>
        <taxon>Rhabditina</taxon>
        <taxon>Rhabditomorpha</taxon>
        <taxon>Strongyloidea</taxon>
        <taxon>Heterorhabditidae</taxon>
        <taxon>Heterorhabditis</taxon>
    </lineage>
</organism>
<feature type="region of interest" description="Disordered" evidence="2">
    <location>
        <begin position="322"/>
        <end position="385"/>
    </location>
</feature>
<dbReference type="Gene3D" id="1.10.10.60">
    <property type="entry name" value="Homeodomain-like"/>
    <property type="match status" value="1"/>
</dbReference>
<name>A0A1I7XTX8_HETBA</name>
<dbReference type="GO" id="GO:0003714">
    <property type="term" value="F:transcription corepressor activity"/>
    <property type="evidence" value="ECO:0007669"/>
    <property type="project" value="TreeGrafter"/>
</dbReference>
<protein>
    <submittedName>
        <fullName evidence="5">ELM2 domain-containing protein</fullName>
    </submittedName>
</protein>
<evidence type="ECO:0000313" key="5">
    <source>
        <dbReference type="WBParaSite" id="Hba_21194"/>
    </source>
</evidence>
<feature type="compositionally biased region" description="Acidic residues" evidence="2">
    <location>
        <begin position="15"/>
        <end position="44"/>
    </location>
</feature>
<sequence length="385" mass="43661">MADDDLSRSNASSADGDDAFEGEDNGEDFEATLDEEEGLEQDEDYADELRDLEDEGDLPIAELRKRYGLPPLEGNVDIIQNAISSEGDIAQASGSRGYFEDNVVDEDETEIDDKDYAPPDPWRKEVRVDAGKYQAEIPESSMSFKSCEESGGQPLWIPTTDLSEAEINRYLNDIVELRTAVGQTISERTNRSRDDEDALCALYRYRFNIREAKASFPFARVNQPYRTVREGALQWDATERGLFEQGIGRESIISRFFLFIFLIYILQLPYRRVGELVEFYYFWKKTERYQLFRKKMAQSDSDYHSFTTSLLHPYGHHNSGYPHHSGGGIVPSPTIDGPIHDVGDNVKTSVEPSAHEGEPPVVSGAPEGKIERDEWWNEETPVAQV</sequence>
<evidence type="ECO:0000256" key="2">
    <source>
        <dbReference type="SAM" id="MobiDB-lite"/>
    </source>
</evidence>
<reference evidence="5" key="1">
    <citation type="submission" date="2016-11" db="UniProtKB">
        <authorList>
            <consortium name="WormBaseParasite"/>
        </authorList>
    </citation>
    <scope>IDENTIFICATION</scope>
</reference>
<dbReference type="GO" id="GO:0005654">
    <property type="term" value="C:nucleoplasm"/>
    <property type="evidence" value="ECO:0007669"/>
    <property type="project" value="TreeGrafter"/>
</dbReference>
<dbReference type="InterPro" id="IPR040138">
    <property type="entry name" value="MIER/MTA"/>
</dbReference>
<dbReference type="PROSITE" id="PS51156">
    <property type="entry name" value="ELM2"/>
    <property type="match status" value="1"/>
</dbReference>
<proteinExistence type="predicted"/>
<dbReference type="AlphaFoldDB" id="A0A1I7XTX8"/>
<dbReference type="GO" id="GO:0000122">
    <property type="term" value="P:negative regulation of transcription by RNA polymerase II"/>
    <property type="evidence" value="ECO:0007669"/>
    <property type="project" value="TreeGrafter"/>
</dbReference>
<dbReference type="PANTHER" id="PTHR10865:SF28">
    <property type="entry name" value="ELM2 DOMAIN-CONTAINING PROTEIN"/>
    <property type="match status" value="1"/>
</dbReference>
<keyword evidence="4" id="KW-1185">Reference proteome</keyword>
<evidence type="ECO:0000259" key="3">
    <source>
        <dbReference type="PROSITE" id="PS51156"/>
    </source>
</evidence>
<dbReference type="Pfam" id="PF01448">
    <property type="entry name" value="ELM2"/>
    <property type="match status" value="1"/>
</dbReference>
<dbReference type="GO" id="GO:0042826">
    <property type="term" value="F:histone deacetylase binding"/>
    <property type="evidence" value="ECO:0007669"/>
    <property type="project" value="TreeGrafter"/>
</dbReference>
<evidence type="ECO:0000256" key="1">
    <source>
        <dbReference type="ARBA" id="ARBA00023242"/>
    </source>
</evidence>
<evidence type="ECO:0000313" key="4">
    <source>
        <dbReference type="Proteomes" id="UP000095283"/>
    </source>
</evidence>
<accession>A0A1I7XTX8</accession>
<keyword evidence="1" id="KW-0539">Nucleus</keyword>
<dbReference type="InterPro" id="IPR000949">
    <property type="entry name" value="ELM2_dom"/>
</dbReference>
<dbReference type="Proteomes" id="UP000095283">
    <property type="component" value="Unplaced"/>
</dbReference>